<dbReference type="Pfam" id="PF19448">
    <property type="entry name" value="DUF5986"/>
    <property type="match status" value="1"/>
</dbReference>
<protein>
    <submittedName>
        <fullName evidence="1">Uncharacterized protein</fullName>
    </submittedName>
</protein>
<proteinExistence type="predicted"/>
<dbReference type="InterPro" id="IPR046028">
    <property type="entry name" value="DUF5986"/>
</dbReference>
<dbReference type="EMBL" id="QSUZ01000002">
    <property type="protein sequence ID" value="RGN89869.1"/>
    <property type="molecule type" value="Genomic_DNA"/>
</dbReference>
<gene>
    <name evidence="1" type="ORF">DXB38_01710</name>
</gene>
<sequence>MERYKEKIPLDTCVVKSIVKSIENADKEKIPLDTCVVKSIVKSIENADYLYQNYLQEEKFPTDNGSEGAKWNYINREVKNDMEEGRYQIEVLYRGPWKFLGIYDRTTRYFYTLMREKNLLSLRKNQSTKLFHYMNALSRLNEGLKDEYVVENEQLCLFPDMMYDEEGEETLDRILEKLIAKIDGSIERYVLISFDISHGQAIAIKGTVPAVGMNYYKEEDWADLLNASYSTDTTGASEEVSEEIVMLERKPKLRRRKRKEEHGSAEQK</sequence>
<accession>A0A3E5ELM0</accession>
<organism evidence="1 2">
    <name type="scientific">Blautia obeum</name>
    <dbReference type="NCBI Taxonomy" id="40520"/>
    <lineage>
        <taxon>Bacteria</taxon>
        <taxon>Bacillati</taxon>
        <taxon>Bacillota</taxon>
        <taxon>Clostridia</taxon>
        <taxon>Lachnospirales</taxon>
        <taxon>Lachnospiraceae</taxon>
        <taxon>Blautia</taxon>
    </lineage>
</organism>
<reference evidence="1 2" key="1">
    <citation type="submission" date="2018-08" db="EMBL/GenBank/DDBJ databases">
        <title>A genome reference for cultivated species of the human gut microbiota.</title>
        <authorList>
            <person name="Zou Y."/>
            <person name="Xue W."/>
            <person name="Luo G."/>
        </authorList>
    </citation>
    <scope>NUCLEOTIDE SEQUENCE [LARGE SCALE GENOMIC DNA]</scope>
    <source>
        <strain evidence="1 2">OM03-6</strain>
    </source>
</reference>
<evidence type="ECO:0000313" key="2">
    <source>
        <dbReference type="Proteomes" id="UP000261105"/>
    </source>
</evidence>
<dbReference type="AlphaFoldDB" id="A0A3E5ELM0"/>
<name>A0A3E5ELM0_9FIRM</name>
<dbReference type="Proteomes" id="UP000261105">
    <property type="component" value="Unassembled WGS sequence"/>
</dbReference>
<evidence type="ECO:0000313" key="1">
    <source>
        <dbReference type="EMBL" id="RGN89869.1"/>
    </source>
</evidence>
<comment type="caution">
    <text evidence="1">The sequence shown here is derived from an EMBL/GenBank/DDBJ whole genome shotgun (WGS) entry which is preliminary data.</text>
</comment>